<proteinExistence type="predicted"/>
<feature type="domain" description="Type VII secretion system protein EccE" evidence="1">
    <location>
        <begin position="173"/>
        <end position="268"/>
    </location>
</feature>
<dbReference type="EMBL" id="BONY01000074">
    <property type="protein sequence ID" value="GIH09706.1"/>
    <property type="molecule type" value="Genomic_DNA"/>
</dbReference>
<dbReference type="Proteomes" id="UP000612899">
    <property type="component" value="Unassembled WGS sequence"/>
</dbReference>
<evidence type="ECO:0000259" key="1">
    <source>
        <dbReference type="Pfam" id="PF11203"/>
    </source>
</evidence>
<keyword evidence="3" id="KW-1185">Reference proteome</keyword>
<organism evidence="2 3">
    <name type="scientific">Rhizocola hellebori</name>
    <dbReference type="NCBI Taxonomy" id="1392758"/>
    <lineage>
        <taxon>Bacteria</taxon>
        <taxon>Bacillati</taxon>
        <taxon>Actinomycetota</taxon>
        <taxon>Actinomycetes</taxon>
        <taxon>Micromonosporales</taxon>
        <taxon>Micromonosporaceae</taxon>
        <taxon>Rhizocola</taxon>
    </lineage>
</organism>
<dbReference type="Pfam" id="PF11203">
    <property type="entry name" value="EccE"/>
    <property type="match status" value="1"/>
</dbReference>
<protein>
    <submittedName>
        <fullName evidence="2">Type VII secretion protein EccE</fullName>
    </submittedName>
</protein>
<evidence type="ECO:0000313" key="2">
    <source>
        <dbReference type="EMBL" id="GIH09706.1"/>
    </source>
</evidence>
<dbReference type="InterPro" id="IPR050051">
    <property type="entry name" value="EccE_dom"/>
</dbReference>
<comment type="caution">
    <text evidence="2">The sequence shown here is derived from an EMBL/GenBank/DDBJ whole genome shotgun (WGS) entry which is preliminary data.</text>
</comment>
<reference evidence="2" key="1">
    <citation type="submission" date="2021-01" db="EMBL/GenBank/DDBJ databases">
        <title>Whole genome shotgun sequence of Rhizocola hellebori NBRC 109834.</title>
        <authorList>
            <person name="Komaki H."/>
            <person name="Tamura T."/>
        </authorList>
    </citation>
    <scope>NUCLEOTIDE SEQUENCE</scope>
    <source>
        <strain evidence="2">NBRC 109834</strain>
    </source>
</reference>
<accession>A0A8J3QFC8</accession>
<dbReference type="RefSeq" id="WP_203913439.1">
    <property type="nucleotide sequence ID" value="NZ_BONY01000074.1"/>
</dbReference>
<dbReference type="AlphaFoldDB" id="A0A8J3QFC8"/>
<gene>
    <name evidence="2" type="ORF">Rhe02_77730</name>
</gene>
<name>A0A8J3QFC8_9ACTN</name>
<evidence type="ECO:0000313" key="3">
    <source>
        <dbReference type="Proteomes" id="UP000612899"/>
    </source>
</evidence>
<sequence>MSVTAGRFGTAQLVAVELAALAGGGAAVAGPPVALGLGGAAAVLLGGALGRARGRWFYESAAARLRHRWRVMTPPSQLAGLAPDLTVLPITDRGNAIGIGQDRMGWFGAVAITGLDGHVTLRLDWLARLLSDFSVPVTSLQVVVRQAPFAHPPDERTHCAMSYRELLGSGPVPVNREVWLAVRLGPSDAADAAAGRGGGVAGVHKAMTAVLARIGTALTASGLVHRVLDAPTLRRTLLVTCGVPRVGGVREKWTGWHSGGLVHLGFAVRAWPANPPPGLINQLAQVPGASVVNTAVVLRPTGSPQPAVRVLLRVACAADRIAECARQAHRTANQLGTKLIRLDGEHAAAVYATAPTGAPFGVTP</sequence>